<name>A0ABS3TZR6_9PSED</name>
<gene>
    <name evidence="1" type="ORF">JFY56_23015</name>
</gene>
<sequence>MHCRAGCGACCIAPSISSPIPGMPQGKPAGVRCVQLDEDNLCRIFGHPERPAVCSAFDADAESCGDSREAALHILAEWERITAA</sequence>
<dbReference type="PANTHER" id="PTHR36931">
    <property type="entry name" value="UPF0153 PROTEIN YEIW"/>
    <property type="match status" value="1"/>
</dbReference>
<comment type="caution">
    <text evidence="1">The sequence shown here is derived from an EMBL/GenBank/DDBJ whole genome shotgun (WGS) entry which is preliminary data.</text>
</comment>
<proteinExistence type="predicted"/>
<keyword evidence="2" id="KW-1185">Reference proteome</keyword>
<dbReference type="Proteomes" id="UP000669060">
    <property type="component" value="Unassembled WGS sequence"/>
</dbReference>
<dbReference type="RefSeq" id="WP_208316598.1">
    <property type="nucleotide sequence ID" value="NZ_JAELYA010000011.1"/>
</dbReference>
<accession>A0ABS3TZR6</accession>
<dbReference type="InterPro" id="IPR052572">
    <property type="entry name" value="UPF0153_domain"/>
</dbReference>
<dbReference type="Pfam" id="PF03692">
    <property type="entry name" value="CxxCxxCC"/>
    <property type="match status" value="1"/>
</dbReference>
<evidence type="ECO:0000313" key="1">
    <source>
        <dbReference type="EMBL" id="MBO3278099.1"/>
    </source>
</evidence>
<organism evidence="1 2">
    <name type="scientific">Pseudomonas schmalbachii</name>
    <dbReference type="NCBI Taxonomy" id="2816993"/>
    <lineage>
        <taxon>Bacteria</taxon>
        <taxon>Pseudomonadati</taxon>
        <taxon>Pseudomonadota</taxon>
        <taxon>Gammaproteobacteria</taxon>
        <taxon>Pseudomonadales</taxon>
        <taxon>Pseudomonadaceae</taxon>
        <taxon>Pseudomonas</taxon>
    </lineage>
</organism>
<reference evidence="1 2" key="1">
    <citation type="submission" date="2020-12" db="EMBL/GenBank/DDBJ databases">
        <title>Pseudomonas schmalbachii sp. nov. isolated from millipede gut.</title>
        <authorList>
            <person name="Shelomi M."/>
        </authorList>
    </citation>
    <scope>NUCLEOTIDE SEQUENCE [LARGE SCALE GENOMIC DNA]</scope>
    <source>
        <strain evidence="1 2">Milli4</strain>
    </source>
</reference>
<dbReference type="EMBL" id="JAELYA010000011">
    <property type="protein sequence ID" value="MBO3278099.1"/>
    <property type="molecule type" value="Genomic_DNA"/>
</dbReference>
<evidence type="ECO:0000313" key="2">
    <source>
        <dbReference type="Proteomes" id="UP000669060"/>
    </source>
</evidence>
<protein>
    <submittedName>
        <fullName evidence="1">YkgJ family cysteine cluster protein</fullName>
    </submittedName>
</protein>
<dbReference type="PANTHER" id="PTHR36931:SF1">
    <property type="entry name" value="UPF0153 PROTEIN YEIW"/>
    <property type="match status" value="1"/>
</dbReference>
<dbReference type="InterPro" id="IPR005358">
    <property type="entry name" value="Puta_zinc/iron-chelating_dom"/>
</dbReference>